<comment type="subunit">
    <text evidence="3">Homotrimer.</text>
</comment>
<dbReference type="AlphaFoldDB" id="A0A1Y6BJP1"/>
<evidence type="ECO:0000256" key="3">
    <source>
        <dbReference type="ARBA" id="ARBA00011233"/>
    </source>
</evidence>
<evidence type="ECO:0000256" key="5">
    <source>
        <dbReference type="ARBA" id="ARBA00023277"/>
    </source>
</evidence>
<dbReference type="SUPFAM" id="SSF51569">
    <property type="entry name" value="Aldolase"/>
    <property type="match status" value="1"/>
</dbReference>
<dbReference type="Gene3D" id="3.20.20.70">
    <property type="entry name" value="Aldolase class I"/>
    <property type="match status" value="1"/>
</dbReference>
<dbReference type="InterPro" id="IPR013785">
    <property type="entry name" value="Aldolase_TIM"/>
</dbReference>
<dbReference type="PANTHER" id="PTHR30246:SF1">
    <property type="entry name" value="2-DEHYDRO-3-DEOXY-6-PHOSPHOGALACTONATE ALDOLASE-RELATED"/>
    <property type="match status" value="1"/>
</dbReference>
<dbReference type="PROSITE" id="PS00160">
    <property type="entry name" value="ALDOLASE_KDPG_KHG_2"/>
    <property type="match status" value="1"/>
</dbReference>
<dbReference type="PANTHER" id="PTHR30246">
    <property type="entry name" value="2-KETO-3-DEOXY-6-PHOSPHOGLUCONATE ALDOLASE"/>
    <property type="match status" value="1"/>
</dbReference>
<dbReference type="InterPro" id="IPR000887">
    <property type="entry name" value="Aldlse_KDPG_KHG"/>
</dbReference>
<dbReference type="NCBIfam" id="NF006600">
    <property type="entry name" value="PRK09140.1"/>
    <property type="match status" value="1"/>
</dbReference>
<keyword evidence="5" id="KW-0119">Carbohydrate metabolism</keyword>
<dbReference type="STRING" id="560819.SAMN05428998_105138"/>
<evidence type="ECO:0000256" key="2">
    <source>
        <dbReference type="ARBA" id="ARBA00006906"/>
    </source>
</evidence>
<dbReference type="Pfam" id="PF01081">
    <property type="entry name" value="Aldolase"/>
    <property type="match status" value="1"/>
</dbReference>
<comment type="pathway">
    <text evidence="1">Carbohydrate acid metabolism.</text>
</comment>
<evidence type="ECO:0000313" key="6">
    <source>
        <dbReference type="EMBL" id="SMF13148.1"/>
    </source>
</evidence>
<accession>A0A1Y6BJP1</accession>
<reference evidence="6 7" key="1">
    <citation type="submission" date="2017-04" db="EMBL/GenBank/DDBJ databases">
        <authorList>
            <person name="Afonso C.L."/>
            <person name="Miller P.J."/>
            <person name="Scott M.A."/>
            <person name="Spackman E."/>
            <person name="Goraichik I."/>
            <person name="Dimitrov K.M."/>
            <person name="Suarez D.L."/>
            <person name="Swayne D.E."/>
        </authorList>
    </citation>
    <scope>NUCLEOTIDE SEQUENCE [LARGE SCALE GENOMIC DNA]</scope>
    <source>
        <strain evidence="6 7">USBA 355</strain>
    </source>
</reference>
<dbReference type="EMBL" id="FWZX01000005">
    <property type="protein sequence ID" value="SMF13148.1"/>
    <property type="molecule type" value="Genomic_DNA"/>
</dbReference>
<organism evidence="6 7">
    <name type="scientific">Tistlia consotensis USBA 355</name>
    <dbReference type="NCBI Taxonomy" id="560819"/>
    <lineage>
        <taxon>Bacteria</taxon>
        <taxon>Pseudomonadati</taxon>
        <taxon>Pseudomonadota</taxon>
        <taxon>Alphaproteobacteria</taxon>
        <taxon>Rhodospirillales</taxon>
        <taxon>Rhodovibrionaceae</taxon>
        <taxon>Tistlia</taxon>
    </lineage>
</organism>
<gene>
    <name evidence="6" type="ORF">SAMN05428998_105138</name>
</gene>
<name>A0A1Y6BJP1_9PROT</name>
<protein>
    <submittedName>
        <fullName evidence="6">2-keto-3-deoxy-phosphogalactonate aldolase</fullName>
    </submittedName>
</protein>
<keyword evidence="7" id="KW-1185">Reference proteome</keyword>
<evidence type="ECO:0000313" key="7">
    <source>
        <dbReference type="Proteomes" id="UP000192917"/>
    </source>
</evidence>
<keyword evidence="4" id="KW-0456">Lyase</keyword>
<dbReference type="RefSeq" id="WP_085122149.1">
    <property type="nucleotide sequence ID" value="NZ_FWZX01000005.1"/>
</dbReference>
<proteinExistence type="inferred from homology"/>
<comment type="similarity">
    <text evidence="2">Belongs to the KHG/KDPG aldolase family.</text>
</comment>
<dbReference type="InterPro" id="IPR031338">
    <property type="entry name" value="KDPG/KHG_AS_2"/>
</dbReference>
<dbReference type="GO" id="GO:0016829">
    <property type="term" value="F:lyase activity"/>
    <property type="evidence" value="ECO:0007669"/>
    <property type="project" value="UniProtKB-KW"/>
</dbReference>
<evidence type="ECO:0000256" key="1">
    <source>
        <dbReference type="ARBA" id="ARBA00004761"/>
    </source>
</evidence>
<sequence>MRELMAILRGLTPEEAPAVGEALVEAGIQRLEVPLNSPRPFESIALLAERLGGRAEVGAGTVLTPGEVRKVRAARGRFVVSPNTDRVIIEATRDAGLDSYPGAFTATECLVAAAAGATALKLFPAFLLGPAGVAALKAVMPPALALYAVGGIDAPDLSAYRRAGCIGFGLGSNLYKLGRAAGEVGAAARRLVEAYDALNEKKPEGRDR</sequence>
<dbReference type="Proteomes" id="UP000192917">
    <property type="component" value="Unassembled WGS sequence"/>
</dbReference>
<evidence type="ECO:0000256" key="4">
    <source>
        <dbReference type="ARBA" id="ARBA00023239"/>
    </source>
</evidence>
<dbReference type="CDD" id="cd00452">
    <property type="entry name" value="KDPG_aldolase"/>
    <property type="match status" value="1"/>
</dbReference>